<dbReference type="Gene3D" id="3.90.1150.10">
    <property type="entry name" value="Aspartate Aminotransferase, domain 1"/>
    <property type="match status" value="1"/>
</dbReference>
<dbReference type="GO" id="GO:0030170">
    <property type="term" value="F:pyridoxal phosphate binding"/>
    <property type="evidence" value="ECO:0007669"/>
    <property type="project" value="InterPro"/>
</dbReference>
<dbReference type="Pfam" id="PF00155">
    <property type="entry name" value="Aminotran_1_2"/>
    <property type="match status" value="1"/>
</dbReference>
<evidence type="ECO:0000256" key="4">
    <source>
        <dbReference type="ARBA" id="ARBA00012753"/>
    </source>
</evidence>
<gene>
    <name evidence="14" type="ORF">BDFB_012919</name>
</gene>
<dbReference type="InterPro" id="IPR015424">
    <property type="entry name" value="PyrdxlP-dep_Trfase"/>
</dbReference>
<evidence type="ECO:0000313" key="14">
    <source>
        <dbReference type="EMBL" id="RZC05019.1"/>
    </source>
</evidence>
<evidence type="ECO:0000313" key="15">
    <source>
        <dbReference type="Proteomes" id="UP000292052"/>
    </source>
</evidence>
<dbReference type="InterPro" id="IPR004839">
    <property type="entry name" value="Aminotransferase_I/II_large"/>
</dbReference>
<dbReference type="CDD" id="cd00609">
    <property type="entry name" value="AAT_like"/>
    <property type="match status" value="1"/>
</dbReference>
<evidence type="ECO:0000259" key="13">
    <source>
        <dbReference type="Pfam" id="PF00155"/>
    </source>
</evidence>
<sequence length="306" mass="33748">MGPPDAILGVTEAYKHDKNPKKINLGVGAYRDDNGKPYVLPCVRKAEEQLQKMNLDKEYAPISGITEFCKRSSKFAFGDDSEVITNGLNATIQGISGTGSLRMGAAFLNDFFPGNKVIYVSNPTWLPHISLFKHAGLDVQSFKYYKPDTCSFDFEGALHDISNIPEKSIILLHACAHNPTGVGPNFQQWTEISQIVKNRKLFPFFDMAYQGFAFGDGDKDAQAVRLFVKNGHKIALAQSFAENMGLYGERVGALTIIAASKEEVTKIISQINILIRAMYSTPPTHGAQIVSQILGDPKLKADWLRS</sequence>
<keyword evidence="15" id="KW-1185">Reference proteome</keyword>
<name>A0A482VFC7_ASBVE</name>
<evidence type="ECO:0000256" key="6">
    <source>
        <dbReference type="ARBA" id="ARBA00022679"/>
    </source>
</evidence>
<dbReference type="Proteomes" id="UP000292052">
    <property type="component" value="Unassembled WGS sequence"/>
</dbReference>
<evidence type="ECO:0000256" key="8">
    <source>
        <dbReference type="ARBA" id="ARBA00040891"/>
    </source>
</evidence>
<dbReference type="InterPro" id="IPR015422">
    <property type="entry name" value="PyrdxlP-dep_Trfase_small"/>
</dbReference>
<comment type="cofactor">
    <cofactor evidence="1">
        <name>pyridoxal 5'-phosphate</name>
        <dbReference type="ChEBI" id="CHEBI:597326"/>
    </cofactor>
</comment>
<keyword evidence="7" id="KW-0663">Pyridoxal phosphate</keyword>
<evidence type="ECO:0000256" key="11">
    <source>
        <dbReference type="ARBA" id="ARBA00042867"/>
    </source>
</evidence>
<dbReference type="EC" id="2.6.1.1" evidence="4"/>
<evidence type="ECO:0000256" key="2">
    <source>
        <dbReference type="ARBA" id="ARBA00007441"/>
    </source>
</evidence>
<dbReference type="PANTHER" id="PTHR11879:SF22">
    <property type="entry name" value="ASPARTATE AMINOTRANSFERASE, MITOCHONDRIAL"/>
    <property type="match status" value="1"/>
</dbReference>
<comment type="subunit">
    <text evidence="3">Homodimer.</text>
</comment>
<dbReference type="InterPro" id="IPR000796">
    <property type="entry name" value="Asp_trans"/>
</dbReference>
<protein>
    <recommendedName>
        <fullName evidence="8">Aspartate aminotransferase, mitochondrial</fullName>
        <ecNumber evidence="4">2.6.1.1</ecNumber>
    </recommendedName>
    <alternativeName>
        <fullName evidence="9">Kynurenine aminotransferase 4</fullName>
    </alternativeName>
    <alternativeName>
        <fullName evidence="12">Kynurenine aminotransferase IV</fullName>
    </alternativeName>
    <alternativeName>
        <fullName evidence="11">Kynurenine--oxoglutarate transaminase 4</fullName>
    </alternativeName>
    <alternativeName>
        <fullName evidence="10">Kynurenine--oxoglutarate transaminase IV</fullName>
    </alternativeName>
</protein>
<evidence type="ECO:0000256" key="7">
    <source>
        <dbReference type="ARBA" id="ARBA00022898"/>
    </source>
</evidence>
<evidence type="ECO:0000256" key="9">
    <source>
        <dbReference type="ARBA" id="ARBA00041257"/>
    </source>
</evidence>
<dbReference type="GO" id="GO:0004069">
    <property type="term" value="F:L-aspartate:2-oxoglutarate aminotransferase activity"/>
    <property type="evidence" value="ECO:0007669"/>
    <property type="project" value="UniProtKB-EC"/>
</dbReference>
<dbReference type="FunFam" id="3.90.1150.10:FF:000160">
    <property type="entry name" value="Similar to aspartate aminotransferase"/>
    <property type="match status" value="1"/>
</dbReference>
<evidence type="ECO:0000256" key="1">
    <source>
        <dbReference type="ARBA" id="ARBA00001933"/>
    </source>
</evidence>
<dbReference type="GO" id="GO:0005739">
    <property type="term" value="C:mitochondrion"/>
    <property type="evidence" value="ECO:0007669"/>
    <property type="project" value="TreeGrafter"/>
</dbReference>
<keyword evidence="5" id="KW-0032">Aminotransferase</keyword>
<evidence type="ECO:0000256" key="10">
    <source>
        <dbReference type="ARBA" id="ARBA00041746"/>
    </source>
</evidence>
<keyword evidence="6" id="KW-0808">Transferase</keyword>
<comment type="similarity">
    <text evidence="2">Belongs to the class-I pyridoxal-phosphate-dependent aminotransferase family.</text>
</comment>
<dbReference type="FunFam" id="3.40.640.10:FF:000066">
    <property type="entry name" value="Aspartate aminotransferase"/>
    <property type="match status" value="1"/>
</dbReference>
<evidence type="ECO:0000256" key="5">
    <source>
        <dbReference type="ARBA" id="ARBA00022576"/>
    </source>
</evidence>
<evidence type="ECO:0000256" key="3">
    <source>
        <dbReference type="ARBA" id="ARBA00011738"/>
    </source>
</evidence>
<dbReference type="Gene3D" id="3.40.640.10">
    <property type="entry name" value="Type I PLP-dependent aspartate aminotransferase-like (Major domain)"/>
    <property type="match status" value="1"/>
</dbReference>
<dbReference type="STRING" id="1661398.A0A482VFC7"/>
<dbReference type="InterPro" id="IPR015421">
    <property type="entry name" value="PyrdxlP-dep_Trfase_major"/>
</dbReference>
<reference evidence="14 15" key="1">
    <citation type="submission" date="2017-03" db="EMBL/GenBank/DDBJ databases">
        <title>Genome of the blue death feigning beetle - Asbolus verrucosus.</title>
        <authorList>
            <person name="Rider S.D."/>
        </authorList>
    </citation>
    <scope>NUCLEOTIDE SEQUENCE [LARGE SCALE GENOMIC DNA]</scope>
    <source>
        <strain evidence="14">Butters</strain>
        <tissue evidence="14">Head and leg muscle</tissue>
    </source>
</reference>
<dbReference type="SUPFAM" id="SSF53383">
    <property type="entry name" value="PLP-dependent transferases"/>
    <property type="match status" value="1"/>
</dbReference>
<accession>A0A482VFC7</accession>
<feature type="domain" description="Aminotransferase class I/classII large" evidence="13">
    <location>
        <begin position="21"/>
        <end position="304"/>
    </location>
</feature>
<dbReference type="GO" id="GO:0006533">
    <property type="term" value="P:L-aspartate catabolic process"/>
    <property type="evidence" value="ECO:0007669"/>
    <property type="project" value="TreeGrafter"/>
</dbReference>
<proteinExistence type="inferred from homology"/>
<dbReference type="AlphaFoldDB" id="A0A482VFC7"/>
<organism evidence="14 15">
    <name type="scientific">Asbolus verrucosus</name>
    <name type="common">Desert ironclad beetle</name>
    <dbReference type="NCBI Taxonomy" id="1661398"/>
    <lineage>
        <taxon>Eukaryota</taxon>
        <taxon>Metazoa</taxon>
        <taxon>Ecdysozoa</taxon>
        <taxon>Arthropoda</taxon>
        <taxon>Hexapoda</taxon>
        <taxon>Insecta</taxon>
        <taxon>Pterygota</taxon>
        <taxon>Neoptera</taxon>
        <taxon>Endopterygota</taxon>
        <taxon>Coleoptera</taxon>
        <taxon>Polyphaga</taxon>
        <taxon>Cucujiformia</taxon>
        <taxon>Tenebrionidae</taxon>
        <taxon>Pimeliinae</taxon>
        <taxon>Asbolus</taxon>
    </lineage>
</organism>
<comment type="caution">
    <text evidence="14">The sequence shown here is derived from an EMBL/GenBank/DDBJ whole genome shotgun (WGS) entry which is preliminary data.</text>
</comment>
<dbReference type="PANTHER" id="PTHR11879">
    <property type="entry name" value="ASPARTATE AMINOTRANSFERASE"/>
    <property type="match status" value="1"/>
</dbReference>
<dbReference type="EMBL" id="QDEB01105383">
    <property type="protein sequence ID" value="RZC05019.1"/>
    <property type="molecule type" value="Genomic_DNA"/>
</dbReference>
<dbReference type="OrthoDB" id="6752799at2759"/>
<evidence type="ECO:0000256" key="12">
    <source>
        <dbReference type="ARBA" id="ARBA00042891"/>
    </source>
</evidence>
<dbReference type="PRINTS" id="PR00799">
    <property type="entry name" value="TRANSAMINASE"/>
</dbReference>